<feature type="transmembrane region" description="Helical" evidence="1">
    <location>
        <begin position="197"/>
        <end position="216"/>
    </location>
</feature>
<keyword evidence="1" id="KW-0812">Transmembrane</keyword>
<gene>
    <name evidence="2" type="ORF">P1P91_05985</name>
</gene>
<reference evidence="2 3" key="1">
    <citation type="submission" date="2023-03" db="EMBL/GenBank/DDBJ databases">
        <title>Halomonas sp. nov., isolated from Korean tranditional fermented seafood 'Jeotgal'.</title>
        <authorList>
            <person name="Kim B."/>
            <person name="Shin N.-R."/>
        </authorList>
    </citation>
    <scope>NUCLEOTIDE SEQUENCE [LARGE SCALE GENOMIC DNA]</scope>
    <source>
        <strain evidence="2 3">SG2L-4</strain>
    </source>
</reference>
<keyword evidence="1" id="KW-0472">Membrane</keyword>
<feature type="transmembrane region" description="Helical" evidence="1">
    <location>
        <begin position="134"/>
        <end position="152"/>
    </location>
</feature>
<evidence type="ECO:0000313" key="2">
    <source>
        <dbReference type="EMBL" id="WNK21222.1"/>
    </source>
</evidence>
<keyword evidence="3" id="KW-1185">Reference proteome</keyword>
<feature type="transmembrane region" description="Helical" evidence="1">
    <location>
        <begin position="301"/>
        <end position="320"/>
    </location>
</feature>
<feature type="transmembrane region" description="Helical" evidence="1">
    <location>
        <begin position="362"/>
        <end position="391"/>
    </location>
</feature>
<sequence>MIERGRQWGWAAGAVAVALLAVWLRASPALFIHGASGLIDWNYTQLLFRYDAGFIKRGLLGTLLGWLPGTLDYATASRVAYALLGVLAVAFLLPFVRVWRAAEGRAGALWLLLLAVTSPATLGHFARDVGRTDAVVLALAIALLLGLGRLGGARRGAAAALVLSVNGAAILIHEAAFFMVVPLTLAFWHYRDAARAALAWQGACLAALTALTYLVSTRGGFDAVPLAERFAELQSAYGAHVDKGSLSVLYHTGLAENVRHTLAEGFRPARLAHHAVLLAALLPFGYVAVRVLAAVRRDMSVRAWLLLAAAFSPLALYPLGHDHFRWWSLAITNALVAFALLCRAEGAVAERALACLEASRRWVWAALLLALVTGPLGVVTSVDVAAALPWLETLR</sequence>
<name>A0ABY9Z2V3_9GAMM</name>
<evidence type="ECO:0000256" key="1">
    <source>
        <dbReference type="SAM" id="Phobius"/>
    </source>
</evidence>
<evidence type="ECO:0008006" key="4">
    <source>
        <dbReference type="Google" id="ProtNLM"/>
    </source>
</evidence>
<dbReference type="RefSeq" id="WP_311885216.1">
    <property type="nucleotide sequence ID" value="NZ_CP119391.1"/>
</dbReference>
<dbReference type="EMBL" id="CP119391">
    <property type="protein sequence ID" value="WNK21222.1"/>
    <property type="molecule type" value="Genomic_DNA"/>
</dbReference>
<organism evidence="2 3">
    <name type="scientific">Halomonas piscis</name>
    <dbReference type="NCBI Taxonomy" id="3031727"/>
    <lineage>
        <taxon>Bacteria</taxon>
        <taxon>Pseudomonadati</taxon>
        <taxon>Pseudomonadota</taxon>
        <taxon>Gammaproteobacteria</taxon>
        <taxon>Oceanospirillales</taxon>
        <taxon>Halomonadaceae</taxon>
        <taxon>Halomonas</taxon>
    </lineage>
</organism>
<feature type="transmembrane region" description="Helical" evidence="1">
    <location>
        <begin position="158"/>
        <end position="185"/>
    </location>
</feature>
<feature type="transmembrane region" description="Helical" evidence="1">
    <location>
        <begin position="79"/>
        <end position="96"/>
    </location>
</feature>
<protein>
    <recommendedName>
        <fullName evidence="4">Glycosyltransferase RgtA/B/C/D-like domain-containing protein</fullName>
    </recommendedName>
</protein>
<proteinExistence type="predicted"/>
<evidence type="ECO:0000313" key="3">
    <source>
        <dbReference type="Proteomes" id="UP001301869"/>
    </source>
</evidence>
<feature type="transmembrane region" description="Helical" evidence="1">
    <location>
        <begin position="326"/>
        <end position="342"/>
    </location>
</feature>
<feature type="transmembrane region" description="Helical" evidence="1">
    <location>
        <begin position="7"/>
        <end position="26"/>
    </location>
</feature>
<feature type="transmembrane region" description="Helical" evidence="1">
    <location>
        <begin position="271"/>
        <end position="289"/>
    </location>
</feature>
<keyword evidence="1" id="KW-1133">Transmembrane helix</keyword>
<dbReference type="Proteomes" id="UP001301869">
    <property type="component" value="Chromosome"/>
</dbReference>
<accession>A0ABY9Z2V3</accession>